<sequence>MASSNSKQTKIGSFLVEEKENGRHSKNDDDMAKPRASKRRLAGSSSSKFSIPEGSDSEDFLSESEYDTFADSNEIDSSGQPTKKWIVKLFQKTLLQHEDEMSKRISKTVNKAVTRALQSTQTRVTKLEEENATLKVTVSSLEKRIDQIT</sequence>
<dbReference type="Proteomes" id="UP000749559">
    <property type="component" value="Unassembled WGS sequence"/>
</dbReference>
<name>A0A8S4Q968_OWEFU</name>
<proteinExistence type="predicted"/>
<evidence type="ECO:0000313" key="4">
    <source>
        <dbReference type="Proteomes" id="UP000749559"/>
    </source>
</evidence>
<feature type="region of interest" description="Disordered" evidence="2">
    <location>
        <begin position="1"/>
        <end position="63"/>
    </location>
</feature>
<evidence type="ECO:0000256" key="1">
    <source>
        <dbReference type="SAM" id="Coils"/>
    </source>
</evidence>
<reference evidence="3" key="1">
    <citation type="submission" date="2022-03" db="EMBL/GenBank/DDBJ databases">
        <authorList>
            <person name="Martin C."/>
        </authorList>
    </citation>
    <scope>NUCLEOTIDE SEQUENCE</scope>
</reference>
<organism evidence="3 4">
    <name type="scientific">Owenia fusiformis</name>
    <name type="common">Polychaete worm</name>
    <dbReference type="NCBI Taxonomy" id="6347"/>
    <lineage>
        <taxon>Eukaryota</taxon>
        <taxon>Metazoa</taxon>
        <taxon>Spiralia</taxon>
        <taxon>Lophotrochozoa</taxon>
        <taxon>Annelida</taxon>
        <taxon>Polychaeta</taxon>
        <taxon>Sedentaria</taxon>
        <taxon>Canalipalpata</taxon>
        <taxon>Sabellida</taxon>
        <taxon>Oweniida</taxon>
        <taxon>Oweniidae</taxon>
        <taxon>Owenia</taxon>
    </lineage>
</organism>
<evidence type="ECO:0000313" key="3">
    <source>
        <dbReference type="EMBL" id="CAH1802312.1"/>
    </source>
</evidence>
<gene>
    <name evidence="3" type="ORF">OFUS_LOCUS26003</name>
</gene>
<protein>
    <submittedName>
        <fullName evidence="3">Uncharacterized protein</fullName>
    </submittedName>
</protein>
<evidence type="ECO:0000256" key="2">
    <source>
        <dbReference type="SAM" id="MobiDB-lite"/>
    </source>
</evidence>
<feature type="compositionally biased region" description="Basic and acidic residues" evidence="2">
    <location>
        <begin position="16"/>
        <end position="33"/>
    </location>
</feature>
<feature type="non-terminal residue" evidence="3">
    <location>
        <position position="149"/>
    </location>
</feature>
<comment type="caution">
    <text evidence="3">The sequence shown here is derived from an EMBL/GenBank/DDBJ whole genome shotgun (WGS) entry which is preliminary data.</text>
</comment>
<dbReference type="AlphaFoldDB" id="A0A8S4Q968"/>
<keyword evidence="4" id="KW-1185">Reference proteome</keyword>
<keyword evidence="1" id="KW-0175">Coiled coil</keyword>
<dbReference type="EMBL" id="CAIIXF020000012">
    <property type="protein sequence ID" value="CAH1802312.1"/>
    <property type="molecule type" value="Genomic_DNA"/>
</dbReference>
<accession>A0A8S4Q968</accession>
<feature type="coiled-coil region" evidence="1">
    <location>
        <begin position="110"/>
        <end position="144"/>
    </location>
</feature>
<feature type="compositionally biased region" description="Polar residues" evidence="2">
    <location>
        <begin position="1"/>
        <end position="11"/>
    </location>
</feature>